<name>A0ABQ2QR57_9ACTN</name>
<gene>
    <name evidence="2" type="ORF">GCM10010140_21640</name>
</gene>
<evidence type="ECO:0000256" key="1">
    <source>
        <dbReference type="SAM" id="MobiDB-lite"/>
    </source>
</evidence>
<reference evidence="3" key="1">
    <citation type="journal article" date="2019" name="Int. J. Syst. Evol. Microbiol.">
        <title>The Global Catalogue of Microorganisms (GCM) 10K type strain sequencing project: providing services to taxonomists for standard genome sequencing and annotation.</title>
        <authorList>
            <consortium name="The Broad Institute Genomics Platform"/>
            <consortium name="The Broad Institute Genome Sequencing Center for Infectious Disease"/>
            <person name="Wu L."/>
            <person name="Ma J."/>
        </authorList>
    </citation>
    <scope>NUCLEOTIDE SEQUENCE [LARGE SCALE GENOMIC DNA]</scope>
    <source>
        <strain evidence="3">JCM 3115</strain>
    </source>
</reference>
<accession>A0ABQ2QR57</accession>
<keyword evidence="3" id="KW-1185">Reference proteome</keyword>
<proteinExistence type="predicted"/>
<sequence length="150" mass="16305">MAERSMPHDFASWACPHGQDARQGCAACYAESAAPGAGPPAWEVTAWFTTEQPLPIRTLQDVHHHGRQFSIDQPSTPLVYLLTGRTPARDSVQAVAGVLGFLLHERYTVDGFTATEIRATPLQGAEPGTGRRTDTWSASSPRLKPWDSHG</sequence>
<evidence type="ECO:0000313" key="3">
    <source>
        <dbReference type="Proteomes" id="UP000611554"/>
    </source>
</evidence>
<organism evidence="2 3">
    <name type="scientific">Streptosporangium pseudovulgare</name>
    <dbReference type="NCBI Taxonomy" id="35765"/>
    <lineage>
        <taxon>Bacteria</taxon>
        <taxon>Bacillati</taxon>
        <taxon>Actinomycetota</taxon>
        <taxon>Actinomycetes</taxon>
        <taxon>Streptosporangiales</taxon>
        <taxon>Streptosporangiaceae</taxon>
        <taxon>Streptosporangium</taxon>
    </lineage>
</organism>
<evidence type="ECO:0000313" key="2">
    <source>
        <dbReference type="EMBL" id="GGP91565.1"/>
    </source>
</evidence>
<protein>
    <submittedName>
        <fullName evidence="2">Uncharacterized protein</fullName>
    </submittedName>
</protein>
<comment type="caution">
    <text evidence="2">The sequence shown here is derived from an EMBL/GenBank/DDBJ whole genome shotgun (WGS) entry which is preliminary data.</text>
</comment>
<dbReference type="Proteomes" id="UP000611554">
    <property type="component" value="Unassembled WGS sequence"/>
</dbReference>
<dbReference type="RefSeq" id="WP_189246326.1">
    <property type="nucleotide sequence ID" value="NZ_BMQJ01000004.1"/>
</dbReference>
<dbReference type="EMBL" id="BMQJ01000004">
    <property type="protein sequence ID" value="GGP91565.1"/>
    <property type="molecule type" value="Genomic_DNA"/>
</dbReference>
<feature type="region of interest" description="Disordered" evidence="1">
    <location>
        <begin position="120"/>
        <end position="150"/>
    </location>
</feature>